<evidence type="ECO:0000313" key="1">
    <source>
        <dbReference type="EMBL" id="MFE9230724.1"/>
    </source>
</evidence>
<evidence type="ECO:0000313" key="2">
    <source>
        <dbReference type="Proteomes" id="UP001601288"/>
    </source>
</evidence>
<keyword evidence="2" id="KW-1185">Reference proteome</keyword>
<gene>
    <name evidence="1" type="ORF">ACFYM3_40375</name>
</gene>
<reference evidence="1 2" key="1">
    <citation type="submission" date="2024-10" db="EMBL/GenBank/DDBJ databases">
        <title>The Natural Products Discovery Center: Release of the First 8490 Sequenced Strains for Exploring Actinobacteria Biosynthetic Diversity.</title>
        <authorList>
            <person name="Kalkreuter E."/>
            <person name="Kautsar S.A."/>
            <person name="Yang D."/>
            <person name="Bader C.D."/>
            <person name="Teijaro C.N."/>
            <person name="Fluegel L."/>
            <person name="Davis C.M."/>
            <person name="Simpson J.R."/>
            <person name="Lauterbach L."/>
            <person name="Steele A.D."/>
            <person name="Gui C."/>
            <person name="Meng S."/>
            <person name="Li G."/>
            <person name="Viehrig K."/>
            <person name="Ye F."/>
            <person name="Su P."/>
            <person name="Kiefer A.F."/>
            <person name="Nichols A."/>
            <person name="Cepeda A.J."/>
            <person name="Yan W."/>
            <person name="Fan B."/>
            <person name="Jiang Y."/>
            <person name="Adhikari A."/>
            <person name="Zheng C.-J."/>
            <person name="Schuster L."/>
            <person name="Cowan T.M."/>
            <person name="Smanski M.J."/>
            <person name="Chevrette M.G."/>
            <person name="De Carvalho L.P.S."/>
            <person name="Shen B."/>
        </authorList>
    </citation>
    <scope>NUCLEOTIDE SEQUENCE [LARGE SCALE GENOMIC DNA]</scope>
    <source>
        <strain evidence="1 2">NPDC007066</strain>
    </source>
</reference>
<proteinExistence type="predicted"/>
<accession>A0ABW6LRE4</accession>
<dbReference type="Proteomes" id="UP001601288">
    <property type="component" value="Unassembled WGS sequence"/>
</dbReference>
<name>A0ABW6LRE4_9ACTN</name>
<dbReference type="RefSeq" id="WP_358291015.1">
    <property type="nucleotide sequence ID" value="NZ_JBEYGJ010000046.1"/>
</dbReference>
<comment type="caution">
    <text evidence="1">The sequence shown here is derived from an EMBL/GenBank/DDBJ whole genome shotgun (WGS) entry which is preliminary data.</text>
</comment>
<dbReference type="EMBL" id="JBIAFP010000038">
    <property type="protein sequence ID" value="MFE9230724.1"/>
    <property type="molecule type" value="Genomic_DNA"/>
</dbReference>
<protein>
    <submittedName>
        <fullName evidence="1">Uncharacterized protein</fullName>
    </submittedName>
</protein>
<organism evidence="1 2">
    <name type="scientific">Streptomyces massasporeus</name>
    <dbReference type="NCBI Taxonomy" id="67324"/>
    <lineage>
        <taxon>Bacteria</taxon>
        <taxon>Bacillati</taxon>
        <taxon>Actinomycetota</taxon>
        <taxon>Actinomycetes</taxon>
        <taxon>Kitasatosporales</taxon>
        <taxon>Streptomycetaceae</taxon>
        <taxon>Streptomyces</taxon>
    </lineage>
</organism>
<sequence length="70" mass="7333">MLVAALALLVPQLVGPLTQVEAVARHVGTFTSPVRLPTWLNIAIGLGTPAASTERALRLRYSRLLDGAAG</sequence>